<sequence length="29" mass="3523">MTGFGVSWVRRIDRLTASWRATGRWMRLR</sequence>
<reference evidence="1" key="2">
    <citation type="journal article" date="2015" name="Data Brief">
        <title>Shoot transcriptome of the giant reed, Arundo donax.</title>
        <authorList>
            <person name="Barrero R.A."/>
            <person name="Guerrero F.D."/>
            <person name="Moolhuijzen P."/>
            <person name="Goolsby J.A."/>
            <person name="Tidwell J."/>
            <person name="Bellgard S.E."/>
            <person name="Bellgard M.I."/>
        </authorList>
    </citation>
    <scope>NUCLEOTIDE SEQUENCE</scope>
    <source>
        <tissue evidence="1">Shoot tissue taken approximately 20 cm above the soil surface</tissue>
    </source>
</reference>
<dbReference type="AlphaFoldDB" id="A0A0A9CGP4"/>
<accession>A0A0A9CGP4</accession>
<protein>
    <submittedName>
        <fullName evidence="1">Uncharacterized protein</fullName>
    </submittedName>
</protein>
<organism evidence="1">
    <name type="scientific">Arundo donax</name>
    <name type="common">Giant reed</name>
    <name type="synonym">Donax arundinaceus</name>
    <dbReference type="NCBI Taxonomy" id="35708"/>
    <lineage>
        <taxon>Eukaryota</taxon>
        <taxon>Viridiplantae</taxon>
        <taxon>Streptophyta</taxon>
        <taxon>Embryophyta</taxon>
        <taxon>Tracheophyta</taxon>
        <taxon>Spermatophyta</taxon>
        <taxon>Magnoliopsida</taxon>
        <taxon>Liliopsida</taxon>
        <taxon>Poales</taxon>
        <taxon>Poaceae</taxon>
        <taxon>PACMAD clade</taxon>
        <taxon>Arundinoideae</taxon>
        <taxon>Arundineae</taxon>
        <taxon>Arundo</taxon>
    </lineage>
</organism>
<evidence type="ECO:0000313" key="1">
    <source>
        <dbReference type="EMBL" id="JAD72560.1"/>
    </source>
</evidence>
<name>A0A0A9CGP4_ARUDO</name>
<proteinExistence type="predicted"/>
<reference evidence="1" key="1">
    <citation type="submission" date="2014-09" db="EMBL/GenBank/DDBJ databases">
        <authorList>
            <person name="Magalhaes I.L.F."/>
            <person name="Oliveira U."/>
            <person name="Santos F.R."/>
            <person name="Vidigal T.H.D.A."/>
            <person name="Brescovit A.D."/>
            <person name="Santos A.J."/>
        </authorList>
    </citation>
    <scope>NUCLEOTIDE SEQUENCE</scope>
    <source>
        <tissue evidence="1">Shoot tissue taken approximately 20 cm above the soil surface</tissue>
    </source>
</reference>
<dbReference type="EMBL" id="GBRH01225335">
    <property type="protein sequence ID" value="JAD72560.1"/>
    <property type="molecule type" value="Transcribed_RNA"/>
</dbReference>